<dbReference type="InterPro" id="IPR051802">
    <property type="entry name" value="YfhM-like"/>
</dbReference>
<dbReference type="PROSITE" id="PS50948">
    <property type="entry name" value="PAN"/>
    <property type="match status" value="1"/>
</dbReference>
<dbReference type="InterPro" id="IPR021868">
    <property type="entry name" value="Alpha_2_Macroglob_MG3"/>
</dbReference>
<dbReference type="CDD" id="cd02891">
    <property type="entry name" value="A2M_like"/>
    <property type="match status" value="1"/>
</dbReference>
<dbReference type="Pfam" id="PF17962">
    <property type="entry name" value="bMG6"/>
    <property type="match status" value="1"/>
</dbReference>
<dbReference type="GO" id="GO:0006508">
    <property type="term" value="P:proteolysis"/>
    <property type="evidence" value="ECO:0007669"/>
    <property type="project" value="InterPro"/>
</dbReference>
<reference evidence="7 8" key="1">
    <citation type="submission" date="2013-01" db="EMBL/GenBank/DDBJ databases">
        <authorList>
            <person name="Fiebig A."/>
            <person name="Goeker M."/>
            <person name="Klenk H.-P.P."/>
        </authorList>
    </citation>
    <scope>NUCLEOTIDE SEQUENCE [LARGE SCALE GENOMIC DNA]</scope>
    <source>
        <strain evidence="7 8">DSM 24838</strain>
    </source>
</reference>
<dbReference type="InterPro" id="IPR008930">
    <property type="entry name" value="Terpenoid_cyclase/PrenylTrfase"/>
</dbReference>
<dbReference type="SUPFAM" id="SSF57414">
    <property type="entry name" value="Hairpin loop containing domain-like"/>
    <property type="match status" value="1"/>
</dbReference>
<dbReference type="Gene3D" id="1.50.10.20">
    <property type="match status" value="1"/>
</dbReference>
<dbReference type="InterPro" id="IPR041462">
    <property type="entry name" value="Bact_A2M_MG6"/>
</dbReference>
<name>A0A0D0QEL7_9RHOB</name>
<dbReference type="InterPro" id="IPR003609">
    <property type="entry name" value="Pan_app"/>
</dbReference>
<dbReference type="STRING" id="1123501.Wenmar_00662"/>
<evidence type="ECO:0000313" key="8">
    <source>
        <dbReference type="Proteomes" id="UP000035100"/>
    </source>
</evidence>
<dbReference type="Pfam" id="PF01835">
    <property type="entry name" value="MG2"/>
    <property type="match status" value="1"/>
</dbReference>
<dbReference type="InterPro" id="IPR041203">
    <property type="entry name" value="Bact_A2M_MG5"/>
</dbReference>
<dbReference type="Pfam" id="PF00024">
    <property type="entry name" value="PAN_1"/>
    <property type="match status" value="1"/>
</dbReference>
<dbReference type="InterPro" id="IPR011626">
    <property type="entry name" value="Alpha-macroglobulin_TED"/>
</dbReference>
<dbReference type="CDD" id="cd01100">
    <property type="entry name" value="APPLE_Factor_XI_like"/>
    <property type="match status" value="1"/>
</dbReference>
<evidence type="ECO:0000313" key="7">
    <source>
        <dbReference type="EMBL" id="KIQ70777.1"/>
    </source>
</evidence>
<gene>
    <name evidence="7" type="ORF">Wenmar_00662</name>
</gene>
<keyword evidence="2 5" id="KW-0732">Signal</keyword>
<dbReference type="eggNOG" id="COG2373">
    <property type="taxonomic scope" value="Bacteria"/>
</dbReference>
<dbReference type="EMBL" id="AONG01000004">
    <property type="protein sequence ID" value="KIQ70777.1"/>
    <property type="molecule type" value="Genomic_DNA"/>
</dbReference>
<protein>
    <submittedName>
        <fullName evidence="7">Large extracellular alpha-helical protein</fullName>
    </submittedName>
</protein>
<dbReference type="Pfam" id="PF07678">
    <property type="entry name" value="TED_complement"/>
    <property type="match status" value="1"/>
</dbReference>
<evidence type="ECO:0000256" key="4">
    <source>
        <dbReference type="ARBA" id="ARBA00023157"/>
    </source>
</evidence>
<organism evidence="7 8">
    <name type="scientific">Wenxinia marina DSM 24838</name>
    <dbReference type="NCBI Taxonomy" id="1123501"/>
    <lineage>
        <taxon>Bacteria</taxon>
        <taxon>Pseudomonadati</taxon>
        <taxon>Pseudomonadota</taxon>
        <taxon>Alphaproteobacteria</taxon>
        <taxon>Rhodobacterales</taxon>
        <taxon>Roseobacteraceae</taxon>
        <taxon>Wenxinia</taxon>
    </lineage>
</organism>
<feature type="chain" id="PRO_5002219446" evidence="5">
    <location>
        <begin position="21"/>
        <end position="1811"/>
    </location>
</feature>
<dbReference type="InterPro" id="IPR000177">
    <property type="entry name" value="Apple"/>
</dbReference>
<comment type="similarity">
    <text evidence="1">Belongs to the protease inhibitor I39 (alpha-2-macroglobulin) family. Bacterial alpha-2-macroglobulin subfamily.</text>
</comment>
<dbReference type="SMART" id="SM00223">
    <property type="entry name" value="APPLE"/>
    <property type="match status" value="1"/>
</dbReference>
<dbReference type="Pfam" id="PF07703">
    <property type="entry name" value="A2M_BRD"/>
    <property type="match status" value="1"/>
</dbReference>
<dbReference type="Proteomes" id="UP000035100">
    <property type="component" value="Unassembled WGS sequence"/>
</dbReference>
<accession>A0A0D0QEL7</accession>
<dbReference type="GO" id="GO:0005615">
    <property type="term" value="C:extracellular space"/>
    <property type="evidence" value="ECO:0007669"/>
    <property type="project" value="InterPro"/>
</dbReference>
<keyword evidence="3" id="KW-0677">Repeat</keyword>
<dbReference type="GO" id="GO:0004866">
    <property type="term" value="F:endopeptidase inhibitor activity"/>
    <property type="evidence" value="ECO:0007669"/>
    <property type="project" value="InterPro"/>
</dbReference>
<dbReference type="InterPro" id="IPR026284">
    <property type="entry name" value="A2MG_proteobact"/>
</dbReference>
<comment type="caution">
    <text evidence="7">The sequence shown here is derived from an EMBL/GenBank/DDBJ whole genome shotgun (WGS) entry which is preliminary data.</text>
</comment>
<dbReference type="Pfam" id="PF17973">
    <property type="entry name" value="bMG10"/>
    <property type="match status" value="1"/>
</dbReference>
<dbReference type="PANTHER" id="PTHR40094:SF1">
    <property type="entry name" value="UBIQUITIN DOMAIN-CONTAINING PROTEIN"/>
    <property type="match status" value="1"/>
</dbReference>
<evidence type="ECO:0000256" key="2">
    <source>
        <dbReference type="ARBA" id="ARBA00022729"/>
    </source>
</evidence>
<dbReference type="InterPro" id="IPR047565">
    <property type="entry name" value="Alpha-macroglob_thiol-ester_cl"/>
</dbReference>
<dbReference type="OrthoDB" id="9767116at2"/>
<feature type="domain" description="Apple" evidence="6">
    <location>
        <begin position="26"/>
        <end position="103"/>
    </location>
</feature>
<keyword evidence="4" id="KW-1015">Disulfide bond</keyword>
<dbReference type="RefSeq" id="WP_018303257.1">
    <property type="nucleotide sequence ID" value="NZ_KB902293.1"/>
</dbReference>
<dbReference type="PANTHER" id="PTHR40094">
    <property type="entry name" value="ALPHA-2-MACROGLOBULIN HOMOLOG"/>
    <property type="match status" value="1"/>
</dbReference>
<evidence type="ECO:0000256" key="5">
    <source>
        <dbReference type="SAM" id="SignalP"/>
    </source>
</evidence>
<dbReference type="InterPro" id="IPR002890">
    <property type="entry name" value="MG2"/>
</dbReference>
<sequence length="1811" mass="192901">MRAVLSLCLALLVAAPAVHAQELSPVPDRRIAISRNVDFPGGDRASYFDTTLDACQQACLSDDQCGAFTFNQRSNSCFIKSGAGATAPYDGAISGTVFRTAPAILNAAPTRAAELSFLEEGDLAQARELAEMIGRYHSSDGFTAPQLLDTADARRAAGDELGAFRFVGAALSVEDRADLWLEYGRLGATLGTLDDAARATARERALPAVINAYLRAGEPALRATILIEMADMLEDADRGRAMIPALRLALATDPRRDAEAALERAQGLYGFRVAETEVESDSAAPRLCVVFNEDLVQAGVDYDPYVQLPDPAFTVEAEGRELCIDGVSHGERYRVVLREGLPAATGETLARNVELSLYVRDRSPAVRFTSRAYILPATGEPALPVETVNVGEIELALAHVSDRQIVRTMQEGLFRDPLYAWQEGYFREEIGTVVWEGSAEVGQELNRDILTRLPMTEALEGQEPGLYVLTAAIPDADPYDVPPATQWFILSDLGIATWEGSDGLTVALRSLADASALEGAEVQLISEGNAVLGTATTDADGVARFAAGLTRGTGAAQPALVTASLGDDMAFLSLTDPAFDLSDRGVEGREPAGPIDVFLTTDRGAYRAGETVYFTALMRDPTVAAVEGVPLTAILYRPDGVEYSRHASLDDAAGGHVFAMPVAANAPRGTWRIEVKADVDAEPLATDSVLVEDFLPERIDFDLASAGPLTLGQPATLGIEARYLFGPPAADLPVEGELVLSATDEVEGWPGYAFGRYDEPFRTRIEPFQTSAVTGPDGTVTLPLDLPQAEDAAQPLQATFVTRLSEGSGRPVERRLTAPVAPALPVIGMKPLFEDVAPEGSEARFALIGLGPDLAPQPMQVEWSVNRIDRRYQWYQVGGSWNWEPVTRRERVASGTETLGAQPVEVSAPVEWGHYELVVERVGNPYAAASTEFWAGWYGAADAGDSPDFLELSLDAEDYAVGDTARLRLVPREPGLAVISVLSDRVIGLRTVEVPAGETVIELPVTEEWGAGAYVTASVIRPMDLGESRNPSRALGLAYAPVAPGERDLDVAVSVVGEAAPRAPLEVAVQVEGVAPGETAYVTLAAVDVGILNLTGFEAPDPEGHYFGQRRLGVELRDVYGRLIDGMTGAQGIVRTGGDAGGQMRMEAPPPTEELVAYFTGPVEVGADGTAQATFRMPAFNGTVRLMAVAWSPRGVGSASQDVVVRDPVVVTASVPRFLTPGDESRLLLEIVHTEGPTGGFGLDLSADGVTLDQASVPGAVQIAEGAKTALRIPLTAGEPGLATIEIALTDPDGARYVKELTIPVQYQDPEISRTSRLTLGPDQTFTFDDQVFAGLREGSGTATLSVGPLARFDAPGLLATLDRYPYGCTEQLTSRALPLLYVNDVAEALGLGTEAELEERIDRAILAILANQSANGAFGMWGPSSGDLWLDAYVTDFLSRARARGHDVPETAFASAIDNLRNQVNYAGDFETGGEDIAYALLVLAREGAAAVGDLRYYVDERSQAFTTPLGSAQLGAALATYGDQLRADAMFRQAQGMLLNAPPEPDVSIWRADYGTQRRDAAAVLALAVEVGSDAVNREALAARLPVAGGPVSTQEAVWQLMAANALVDDMRATGVLVNGAPPAGLLVRLRQDGEGADPLLVANTDDGIELTVTTFGVPAEPEPAGGNGYAITREYYTLEGAPASPESVAAGARLVVVLTVQPFGRQEARLMVTDPLPAGFEIDNPNLLRGGDIRAMDWLDPVRGETAEFRQDRFLGAVNWRSDEPFRLAYIVRAVTPGTYHHAAASVEDMYRPQMRARTESGTVTVTQ</sequence>
<evidence type="ECO:0000256" key="3">
    <source>
        <dbReference type="ARBA" id="ARBA00022737"/>
    </source>
</evidence>
<dbReference type="InterPro" id="IPR001599">
    <property type="entry name" value="Macroglobln_a2"/>
</dbReference>
<dbReference type="Gene3D" id="2.60.40.1930">
    <property type="match status" value="1"/>
</dbReference>
<dbReference type="InterPro" id="IPR011625">
    <property type="entry name" value="A2M_N_BRD"/>
</dbReference>
<dbReference type="Pfam" id="PF00207">
    <property type="entry name" value="A2M"/>
    <property type="match status" value="1"/>
</dbReference>
<evidence type="ECO:0000259" key="6">
    <source>
        <dbReference type="PROSITE" id="PS50948"/>
    </source>
</evidence>
<dbReference type="Pfam" id="PF17972">
    <property type="entry name" value="bMG5"/>
    <property type="match status" value="1"/>
</dbReference>
<dbReference type="InterPro" id="IPR041246">
    <property type="entry name" value="Bact_MG10"/>
</dbReference>
<evidence type="ECO:0000256" key="1">
    <source>
        <dbReference type="ARBA" id="ARBA00010556"/>
    </source>
</evidence>
<dbReference type="SMART" id="SM01360">
    <property type="entry name" value="A2M"/>
    <property type="match status" value="1"/>
</dbReference>
<dbReference type="PATRIC" id="fig|1123501.6.peg.728"/>
<dbReference type="SMART" id="SM01359">
    <property type="entry name" value="A2M_N_2"/>
    <property type="match status" value="1"/>
</dbReference>
<dbReference type="Pfam" id="PF21142">
    <property type="entry name" value="A2M_bMG2"/>
    <property type="match status" value="1"/>
</dbReference>
<dbReference type="SUPFAM" id="SSF48239">
    <property type="entry name" value="Terpenoid cyclases/Protein prenyltransferases"/>
    <property type="match status" value="1"/>
</dbReference>
<dbReference type="Gene3D" id="3.50.4.10">
    <property type="entry name" value="Hepatocyte Growth Factor"/>
    <property type="match status" value="1"/>
</dbReference>
<proteinExistence type="inferred from homology"/>
<keyword evidence="8" id="KW-1185">Reference proteome</keyword>
<feature type="signal peptide" evidence="5">
    <location>
        <begin position="1"/>
        <end position="20"/>
    </location>
</feature>
<dbReference type="Pfam" id="PF11974">
    <property type="entry name" value="bMG3"/>
    <property type="match status" value="1"/>
</dbReference>
<dbReference type="PIRSF" id="PIRSF038980">
    <property type="entry name" value="A2M_bac"/>
    <property type="match status" value="1"/>
</dbReference>
<dbReference type="SMART" id="SM01419">
    <property type="entry name" value="Thiol-ester_cl"/>
    <property type="match status" value="1"/>
</dbReference>
<dbReference type="InterPro" id="IPR049120">
    <property type="entry name" value="A2M_bMG2"/>
</dbReference>